<feature type="transmembrane region" description="Helical" evidence="1">
    <location>
        <begin position="6"/>
        <end position="27"/>
    </location>
</feature>
<dbReference type="EMBL" id="GEDG01020560">
    <property type="protein sequence ID" value="JAP19018.1"/>
    <property type="molecule type" value="Transcribed_RNA"/>
</dbReference>
<protein>
    <submittedName>
        <fullName evidence="2">Putative ovule protein</fullName>
    </submittedName>
</protein>
<reference evidence="2" key="1">
    <citation type="submission" date="2015-12" db="EMBL/GenBank/DDBJ databases">
        <title>Gene expression during late stages of embryo sac development: a critical building block for successful pollen-pistil interactions.</title>
        <authorList>
            <person name="Liu Y."/>
            <person name="Joly V."/>
            <person name="Sabar M."/>
            <person name="Matton D.P."/>
        </authorList>
    </citation>
    <scope>NUCLEOTIDE SEQUENCE</scope>
</reference>
<proteinExistence type="predicted"/>
<evidence type="ECO:0000256" key="1">
    <source>
        <dbReference type="SAM" id="Phobius"/>
    </source>
</evidence>
<keyword evidence="1" id="KW-1133">Transmembrane helix</keyword>
<organism evidence="2">
    <name type="scientific">Solanum chacoense</name>
    <name type="common">Chaco potato</name>
    <dbReference type="NCBI Taxonomy" id="4108"/>
    <lineage>
        <taxon>Eukaryota</taxon>
        <taxon>Viridiplantae</taxon>
        <taxon>Streptophyta</taxon>
        <taxon>Embryophyta</taxon>
        <taxon>Tracheophyta</taxon>
        <taxon>Spermatophyta</taxon>
        <taxon>Magnoliopsida</taxon>
        <taxon>eudicotyledons</taxon>
        <taxon>Gunneridae</taxon>
        <taxon>Pentapetalae</taxon>
        <taxon>asterids</taxon>
        <taxon>lamiids</taxon>
        <taxon>Solanales</taxon>
        <taxon>Solanaceae</taxon>
        <taxon>Solanoideae</taxon>
        <taxon>Solaneae</taxon>
        <taxon>Solanum</taxon>
    </lineage>
</organism>
<evidence type="ECO:0000313" key="2">
    <source>
        <dbReference type="EMBL" id="JAP19018.1"/>
    </source>
</evidence>
<keyword evidence="1" id="KW-0812">Transmembrane</keyword>
<accession>A0A0V0HGA7</accession>
<dbReference type="AlphaFoldDB" id="A0A0V0HGA7"/>
<sequence length="101" mass="11264">MTQYCSSTSLFLLQLGIFFSLSFITMLEHSSKELESAEFTAADLNNCWSELASNSCFIITMLERSYKELESAEFSAADLSNCWSKLASNSCLILSNCLALF</sequence>
<name>A0A0V0HGA7_SOLCH</name>
<keyword evidence="1" id="KW-0472">Membrane</keyword>